<protein>
    <submittedName>
        <fullName evidence="1">Uncharacterized protein</fullName>
    </submittedName>
</protein>
<dbReference type="EMBL" id="CP037422">
    <property type="protein sequence ID" value="QDU10184.1"/>
    <property type="molecule type" value="Genomic_DNA"/>
</dbReference>
<dbReference type="Proteomes" id="UP000318384">
    <property type="component" value="Chromosome"/>
</dbReference>
<name>A0A517WY67_9PLAN</name>
<reference evidence="1 2" key="1">
    <citation type="submission" date="2019-03" db="EMBL/GenBank/DDBJ databases">
        <title>Deep-cultivation of Planctomycetes and their phenomic and genomic characterization uncovers novel biology.</title>
        <authorList>
            <person name="Wiegand S."/>
            <person name="Jogler M."/>
            <person name="Boedeker C."/>
            <person name="Pinto D."/>
            <person name="Vollmers J."/>
            <person name="Rivas-Marin E."/>
            <person name="Kohn T."/>
            <person name="Peeters S.H."/>
            <person name="Heuer A."/>
            <person name="Rast P."/>
            <person name="Oberbeckmann S."/>
            <person name="Bunk B."/>
            <person name="Jeske O."/>
            <person name="Meyerdierks A."/>
            <person name="Storesund J.E."/>
            <person name="Kallscheuer N."/>
            <person name="Luecker S."/>
            <person name="Lage O.M."/>
            <person name="Pohl T."/>
            <person name="Merkel B.J."/>
            <person name="Hornburger P."/>
            <person name="Mueller R.-W."/>
            <person name="Bruemmer F."/>
            <person name="Labrenz M."/>
            <person name="Spormann A.M."/>
            <person name="Op den Camp H."/>
            <person name="Overmann J."/>
            <person name="Amann R."/>
            <person name="Jetten M.S.M."/>
            <person name="Mascher T."/>
            <person name="Medema M.H."/>
            <person name="Devos D.P."/>
            <person name="Kaster A.-K."/>
            <person name="Ovreas L."/>
            <person name="Rohde M."/>
            <person name="Galperin M.Y."/>
            <person name="Jogler C."/>
        </authorList>
    </citation>
    <scope>NUCLEOTIDE SEQUENCE [LARGE SCALE GENOMIC DNA]</scope>
    <source>
        <strain evidence="1 2">V202</strain>
    </source>
</reference>
<sequence>MCTGITVSRHAVPDEFIKQYNLEERFFQRSERAQKEILFMQRHRLPLLPVFYQGAVHVMRWGNRRRDIKVPLAWNCDMATLESGAWTQYAPEPIEILATFGFEKGVWYQVPEGIRGVVIHDQHNEPYVYLLLQPSSHYYQVMTGYDREPVFIGEQI</sequence>
<dbReference type="RefSeq" id="WP_145177625.1">
    <property type="nucleotide sequence ID" value="NZ_CP037422.1"/>
</dbReference>
<accession>A0A517WY67</accession>
<organism evidence="1 2">
    <name type="scientific">Gimesia aquarii</name>
    <dbReference type="NCBI Taxonomy" id="2527964"/>
    <lineage>
        <taxon>Bacteria</taxon>
        <taxon>Pseudomonadati</taxon>
        <taxon>Planctomycetota</taxon>
        <taxon>Planctomycetia</taxon>
        <taxon>Planctomycetales</taxon>
        <taxon>Planctomycetaceae</taxon>
        <taxon>Gimesia</taxon>
    </lineage>
</organism>
<evidence type="ECO:0000313" key="2">
    <source>
        <dbReference type="Proteomes" id="UP000318384"/>
    </source>
</evidence>
<proteinExistence type="predicted"/>
<keyword evidence="2" id="KW-1185">Reference proteome</keyword>
<dbReference type="OrthoDB" id="284970at2"/>
<evidence type="ECO:0000313" key="1">
    <source>
        <dbReference type="EMBL" id="QDU10184.1"/>
    </source>
</evidence>
<gene>
    <name evidence="1" type="ORF">V202x_35830</name>
</gene>
<dbReference type="AlphaFoldDB" id="A0A517WY67"/>